<gene>
    <name evidence="3" type="ORF">L2X98_19680</name>
</gene>
<dbReference type="Pfam" id="PF01243">
    <property type="entry name" value="PNPOx_N"/>
    <property type="match status" value="1"/>
</dbReference>
<evidence type="ECO:0000259" key="2">
    <source>
        <dbReference type="Pfam" id="PF01243"/>
    </source>
</evidence>
<organism evidence="3 4">
    <name type="scientific">Microbacterium elymi</name>
    <dbReference type="NCBI Taxonomy" id="2909587"/>
    <lineage>
        <taxon>Bacteria</taxon>
        <taxon>Bacillati</taxon>
        <taxon>Actinomycetota</taxon>
        <taxon>Actinomycetes</taxon>
        <taxon>Micrococcales</taxon>
        <taxon>Microbacteriaceae</taxon>
        <taxon>Microbacterium</taxon>
    </lineage>
</organism>
<protein>
    <submittedName>
        <fullName evidence="3">Pyridoxamine 5'-phosphate oxidase family protein</fullName>
    </submittedName>
</protein>
<reference evidence="3" key="1">
    <citation type="submission" date="2022-01" db="EMBL/GenBank/DDBJ databases">
        <title>Microbacterium eymi and Microbacterium rhizovicinus sp. nov., isolated from the rhizospheric soil of Elymus tsukushiensis, a plant native to the Dokdo Islands, Republic of Korea.</title>
        <authorList>
            <person name="Hwang Y.J."/>
        </authorList>
    </citation>
    <scope>NUCLEOTIDE SEQUENCE</scope>
    <source>
        <strain evidence="3">KUDC0405</strain>
    </source>
</reference>
<dbReference type="PANTHER" id="PTHR35176">
    <property type="entry name" value="HEME OXYGENASE HI_0854-RELATED"/>
    <property type="match status" value="1"/>
</dbReference>
<dbReference type="RefSeq" id="WP_259612159.1">
    <property type="nucleotide sequence ID" value="NZ_CP091139.2"/>
</dbReference>
<keyword evidence="1" id="KW-0560">Oxidoreductase</keyword>
<proteinExistence type="predicted"/>
<dbReference type="InterPro" id="IPR012349">
    <property type="entry name" value="Split_barrel_FMN-bd"/>
</dbReference>
<dbReference type="Proteomes" id="UP001054811">
    <property type="component" value="Chromosome"/>
</dbReference>
<evidence type="ECO:0000313" key="4">
    <source>
        <dbReference type="Proteomes" id="UP001054811"/>
    </source>
</evidence>
<feature type="domain" description="Pyridoxamine 5'-phosphate oxidase N-terminal" evidence="2">
    <location>
        <begin position="8"/>
        <end position="112"/>
    </location>
</feature>
<evidence type="ECO:0000313" key="3">
    <source>
        <dbReference type="EMBL" id="UUT35552.1"/>
    </source>
</evidence>
<dbReference type="InterPro" id="IPR011576">
    <property type="entry name" value="Pyridox_Oxase_N"/>
</dbReference>
<dbReference type="InterPro" id="IPR052019">
    <property type="entry name" value="F420H2_bilvrd_red/Heme_oxyg"/>
</dbReference>
<dbReference type="Gene3D" id="2.30.110.10">
    <property type="entry name" value="Electron Transport, Fmn-binding Protein, Chain A"/>
    <property type="match status" value="1"/>
</dbReference>
<accession>A0ABY5NK65</accession>
<sequence>MDAMTRGEWVAFVQAAGRGVVATVDAQGHPEAALVGLAVTDDGELVFDSFADARKIVNLRTQPRVAIVIGREGEDVCVQVEGRADVLSASERDEYGRAYLDRFPGSRVLDDQLAVVRVVPAWLRRYDARQEPSLVTEQSGFPAA</sequence>
<keyword evidence="4" id="KW-1185">Reference proteome</keyword>
<dbReference type="SUPFAM" id="SSF50475">
    <property type="entry name" value="FMN-binding split barrel"/>
    <property type="match status" value="1"/>
</dbReference>
<name>A0ABY5NK65_9MICO</name>
<evidence type="ECO:0000256" key="1">
    <source>
        <dbReference type="ARBA" id="ARBA00023002"/>
    </source>
</evidence>
<dbReference type="EMBL" id="CP091139">
    <property type="protein sequence ID" value="UUT35552.1"/>
    <property type="molecule type" value="Genomic_DNA"/>
</dbReference>
<dbReference type="PANTHER" id="PTHR35176:SF6">
    <property type="entry name" value="HEME OXYGENASE HI_0854-RELATED"/>
    <property type="match status" value="1"/>
</dbReference>